<feature type="transmembrane region" description="Helical" evidence="1">
    <location>
        <begin position="170"/>
        <end position="190"/>
    </location>
</feature>
<dbReference type="RefSeq" id="WP_093793412.1">
    <property type="nucleotide sequence ID" value="NZ_CP155571.1"/>
</dbReference>
<dbReference type="PANTHER" id="PTHR38095:SF2">
    <property type="entry name" value="ANAEROBIC DIMETHYL SULFOXIDE REDUCTASE CHAIN C"/>
    <property type="match status" value="1"/>
</dbReference>
<dbReference type="EMBL" id="CP155571">
    <property type="protein sequence ID" value="XFO75424.1"/>
    <property type="molecule type" value="Genomic_DNA"/>
</dbReference>
<name>A0ABZ3JAH8_SPOA4</name>
<reference evidence="2" key="1">
    <citation type="submission" date="2024-05" db="EMBL/GenBank/DDBJ databases">
        <title>Isolation and characterization of Sporomusa carbonis sp. nov., a carboxydotrophic hydrogenogen in the genus of Sporomusa isolated from a charcoal burning pile.</title>
        <authorList>
            <person name="Boeer T."/>
            <person name="Rosenbaum F."/>
            <person name="Eysell L."/>
            <person name="Mueller V."/>
            <person name="Daniel R."/>
            <person name="Poehlein A."/>
        </authorList>
    </citation>
    <scope>NUCLEOTIDE SEQUENCE [LARGE SCALE GENOMIC DNA]</scope>
    <source>
        <strain evidence="2">DSM 3132</strain>
    </source>
</reference>
<feature type="transmembrane region" description="Helical" evidence="1">
    <location>
        <begin position="217"/>
        <end position="239"/>
    </location>
</feature>
<dbReference type="PANTHER" id="PTHR38095">
    <property type="entry name" value="ANAEROBIC DIMETHYL SULFOXIDE REDUCTASE CHAIN YNFH"/>
    <property type="match status" value="1"/>
</dbReference>
<dbReference type="InterPro" id="IPR007059">
    <property type="entry name" value="DmsC"/>
</dbReference>
<proteinExistence type="predicted"/>
<keyword evidence="3" id="KW-1185">Reference proteome</keyword>
<keyword evidence="1" id="KW-0812">Transmembrane</keyword>
<dbReference type="Pfam" id="PF04976">
    <property type="entry name" value="DmsC"/>
    <property type="match status" value="1"/>
</dbReference>
<keyword evidence="1" id="KW-1133">Transmembrane helix</keyword>
<feature type="transmembrane region" description="Helical" evidence="1">
    <location>
        <begin position="138"/>
        <end position="158"/>
    </location>
</feature>
<dbReference type="Proteomes" id="UP000216052">
    <property type="component" value="Chromosome"/>
</dbReference>
<protein>
    <recommendedName>
        <fullName evidence="4">DMSO reductase anchor subunit DmsC</fullName>
    </recommendedName>
</protein>
<keyword evidence="1" id="KW-0472">Membrane</keyword>
<feature type="transmembrane region" description="Helical" evidence="1">
    <location>
        <begin position="251"/>
        <end position="273"/>
    </location>
</feature>
<feature type="transmembrane region" description="Helical" evidence="1">
    <location>
        <begin position="109"/>
        <end position="132"/>
    </location>
</feature>
<accession>A0ABZ3JAH8</accession>
<feature type="transmembrane region" description="Helical" evidence="1">
    <location>
        <begin position="37"/>
        <end position="59"/>
    </location>
</feature>
<gene>
    <name evidence="2" type="ORF">SPACI_055450</name>
</gene>
<feature type="transmembrane region" description="Helical" evidence="1">
    <location>
        <begin position="79"/>
        <end position="97"/>
    </location>
</feature>
<feature type="transmembrane region" description="Helical" evidence="1">
    <location>
        <begin position="6"/>
        <end position="25"/>
    </location>
</feature>
<evidence type="ECO:0000313" key="2">
    <source>
        <dbReference type="EMBL" id="XFO75424.1"/>
    </source>
</evidence>
<evidence type="ECO:0000313" key="3">
    <source>
        <dbReference type="Proteomes" id="UP000216052"/>
    </source>
</evidence>
<organism evidence="2 3">
    <name type="scientific">Sporomusa acidovorans (strain ATCC 49682 / DSM 3132 / Mol)</name>
    <dbReference type="NCBI Taxonomy" id="1123286"/>
    <lineage>
        <taxon>Bacteria</taxon>
        <taxon>Bacillati</taxon>
        <taxon>Bacillota</taxon>
        <taxon>Negativicutes</taxon>
        <taxon>Selenomonadales</taxon>
        <taxon>Sporomusaceae</taxon>
        <taxon>Sporomusa</taxon>
    </lineage>
</organism>
<evidence type="ECO:0008006" key="4">
    <source>
        <dbReference type="Google" id="ProtNLM"/>
    </source>
</evidence>
<evidence type="ECO:0000256" key="1">
    <source>
        <dbReference type="SAM" id="Phobius"/>
    </source>
</evidence>
<sequence length="281" mass="31058">MEWSLVIFTVLLQLACGLSLATTWLQRNTAHKPQVRIAAMTIFPVVACGMLVAMLHLGQPINGAYALMNIGSSWLSRENLLSGAFAGAACLYSFTWWKHEESYQTPLGIITSLLGLYAVAASAMVYLIPAQIIWNSGWVPLSFFATTLLFGSFTVFFLNTSTDTQPMAKSALLIMGMCGLVLFISVLWMLSMLGQVTGDQYAVAKLQHVFTVVTSEYLLWLLVYVLFACVLPMGLAFTYWSGKINTVNFRVCLLSFIFILFGSFVGRSLLYVVGPNNFLPF</sequence>